<proteinExistence type="predicted"/>
<protein>
    <submittedName>
        <fullName evidence="1">Uncharacterized protein</fullName>
    </submittedName>
</protein>
<organism evidence="1 2">
    <name type="scientific">Avena sativa</name>
    <name type="common">Oat</name>
    <dbReference type="NCBI Taxonomy" id="4498"/>
    <lineage>
        <taxon>Eukaryota</taxon>
        <taxon>Viridiplantae</taxon>
        <taxon>Streptophyta</taxon>
        <taxon>Embryophyta</taxon>
        <taxon>Tracheophyta</taxon>
        <taxon>Spermatophyta</taxon>
        <taxon>Magnoliopsida</taxon>
        <taxon>Liliopsida</taxon>
        <taxon>Poales</taxon>
        <taxon>Poaceae</taxon>
        <taxon>BOP clade</taxon>
        <taxon>Pooideae</taxon>
        <taxon>Poodae</taxon>
        <taxon>Poeae</taxon>
        <taxon>Poeae Chloroplast Group 1 (Aveneae type)</taxon>
        <taxon>Aveninae</taxon>
        <taxon>Avena</taxon>
    </lineage>
</organism>
<keyword evidence="2" id="KW-1185">Reference proteome</keyword>
<sequence length="393" mass="41077">MATSKKEPLNPSRDRATRMAPNLRPSSSSESSSGYSARRGRSVLSSLDHKFGPSAAAAAAAAAKAPSAAPDMSRPSLSHAGRSNSSRTMPSSGSSSIHGRRPSSGSAAKPTLSRAKSEKVTVNSQRPPALAVPLSSSLRDMAKTVAAAKSASTLLKNKLSPKPSLQRVPSSGPVRGGKPLPVPSARAPGPVAKKREAANGGASASSRPKGAPPQRAVEPSASRQEKDDEPSMQFEDSESLITPSIEDQLREELPDPVDLKSSDIAASGSTRHHLQEPCSQQQGNNVEEVNEHSGKEDAAGGELCNGGRGADASGQSKPDIAKGTDELDRAETEEAKTKAAAQANRTEVAQSWRKDDPKSNDVIEEAKSKLLEERKSRVKALVGAFETVMSFKA</sequence>
<dbReference type="EnsemblPlants" id="AVESA.00010b.r2.2CG0294500.1">
    <property type="protein sequence ID" value="AVESA.00010b.r2.2CG0294500.1.CDS.1"/>
    <property type="gene ID" value="AVESA.00010b.r2.2CG0294500"/>
</dbReference>
<evidence type="ECO:0000313" key="2">
    <source>
        <dbReference type="Proteomes" id="UP001732700"/>
    </source>
</evidence>
<accession>A0ACD5UNI3</accession>
<reference evidence="1" key="1">
    <citation type="submission" date="2021-05" db="EMBL/GenBank/DDBJ databases">
        <authorList>
            <person name="Scholz U."/>
            <person name="Mascher M."/>
            <person name="Fiebig A."/>
        </authorList>
    </citation>
    <scope>NUCLEOTIDE SEQUENCE [LARGE SCALE GENOMIC DNA]</scope>
</reference>
<dbReference type="Proteomes" id="UP001732700">
    <property type="component" value="Chromosome 2C"/>
</dbReference>
<reference evidence="1" key="2">
    <citation type="submission" date="2025-09" db="UniProtKB">
        <authorList>
            <consortium name="EnsemblPlants"/>
        </authorList>
    </citation>
    <scope>IDENTIFICATION</scope>
</reference>
<evidence type="ECO:0000313" key="1">
    <source>
        <dbReference type="EnsemblPlants" id="AVESA.00010b.r2.2CG0294500.1.CDS.1"/>
    </source>
</evidence>
<name>A0ACD5UNI3_AVESA</name>